<dbReference type="PROSITE" id="PS50995">
    <property type="entry name" value="HTH_MARR_2"/>
    <property type="match status" value="1"/>
</dbReference>
<evidence type="ECO:0000259" key="4">
    <source>
        <dbReference type="PROSITE" id="PS50995"/>
    </source>
</evidence>
<dbReference type="SMART" id="SM00418">
    <property type="entry name" value="HTH_ARSR"/>
    <property type="match status" value="1"/>
</dbReference>
<keyword evidence="2" id="KW-0238">DNA-binding</keyword>
<feature type="domain" description="HTH marR-type" evidence="4">
    <location>
        <begin position="17"/>
        <end position="147"/>
    </location>
</feature>
<dbReference type="InterPro" id="IPR039422">
    <property type="entry name" value="MarR/SlyA-like"/>
</dbReference>
<dbReference type="PRINTS" id="PR00598">
    <property type="entry name" value="HTHMARR"/>
</dbReference>
<dbReference type="InterPro" id="IPR011991">
    <property type="entry name" value="ArsR-like_HTH"/>
</dbReference>
<dbReference type="InterPro" id="IPR000835">
    <property type="entry name" value="HTH_MarR-typ"/>
</dbReference>
<evidence type="ECO:0000256" key="2">
    <source>
        <dbReference type="ARBA" id="ARBA00023125"/>
    </source>
</evidence>
<dbReference type="GO" id="GO:0003700">
    <property type="term" value="F:DNA-binding transcription factor activity"/>
    <property type="evidence" value="ECO:0007669"/>
    <property type="project" value="InterPro"/>
</dbReference>
<dbReference type="InterPro" id="IPR036388">
    <property type="entry name" value="WH-like_DNA-bd_sf"/>
</dbReference>
<dbReference type="KEGG" id="dma:DMR_39310"/>
<dbReference type="InterPro" id="IPR001845">
    <property type="entry name" value="HTH_ArsR_DNA-bd_dom"/>
</dbReference>
<reference evidence="5 6" key="1">
    <citation type="journal article" date="2009" name="Genome Res.">
        <title>Whole genome sequence of Desulfovibrio magneticus strain RS-1 revealed common gene clusters in magnetotactic bacteria.</title>
        <authorList>
            <person name="Nakazawa H."/>
            <person name="Arakaki A."/>
            <person name="Narita-Yamada S."/>
            <person name="Yashiro I."/>
            <person name="Jinno K."/>
            <person name="Aoki N."/>
            <person name="Tsuruyama A."/>
            <person name="Okamura Y."/>
            <person name="Tanikawa S."/>
            <person name="Fujita N."/>
            <person name="Takeyama H."/>
            <person name="Matsunaga T."/>
        </authorList>
    </citation>
    <scope>NUCLEOTIDE SEQUENCE [LARGE SCALE GENOMIC DNA]</scope>
    <source>
        <strain evidence="6">ATCC 700980 / DSM 13731 / RS-1</strain>
    </source>
</reference>
<keyword evidence="1" id="KW-0805">Transcription regulation</keyword>
<evidence type="ECO:0000256" key="3">
    <source>
        <dbReference type="ARBA" id="ARBA00023163"/>
    </source>
</evidence>
<accession>C4XNB9</accession>
<dbReference type="Gene3D" id="1.10.10.10">
    <property type="entry name" value="Winged helix-like DNA-binding domain superfamily/Winged helix DNA-binding domain"/>
    <property type="match status" value="1"/>
</dbReference>
<dbReference type="InterPro" id="IPR036390">
    <property type="entry name" value="WH_DNA-bd_sf"/>
</dbReference>
<dbReference type="PROSITE" id="PS01117">
    <property type="entry name" value="HTH_MARR_1"/>
    <property type="match status" value="1"/>
</dbReference>
<dbReference type="GO" id="GO:0006950">
    <property type="term" value="P:response to stress"/>
    <property type="evidence" value="ECO:0007669"/>
    <property type="project" value="TreeGrafter"/>
</dbReference>
<organism evidence="5 6">
    <name type="scientific">Solidesulfovibrio magneticus (strain ATCC 700980 / DSM 13731 / RS-1)</name>
    <name type="common">Desulfovibrio magneticus</name>
    <dbReference type="NCBI Taxonomy" id="573370"/>
    <lineage>
        <taxon>Bacteria</taxon>
        <taxon>Pseudomonadati</taxon>
        <taxon>Thermodesulfobacteriota</taxon>
        <taxon>Desulfovibrionia</taxon>
        <taxon>Desulfovibrionales</taxon>
        <taxon>Desulfovibrionaceae</taxon>
        <taxon>Solidesulfovibrio</taxon>
    </lineage>
</organism>
<keyword evidence="6" id="KW-1185">Reference proteome</keyword>
<dbReference type="InterPro" id="IPR023187">
    <property type="entry name" value="Tscrpt_reg_MarR-type_CS"/>
</dbReference>
<dbReference type="STRING" id="573370.DMR_39310"/>
<proteinExistence type="predicted"/>
<dbReference type="EMBL" id="AP010904">
    <property type="protein sequence ID" value="BAH77422.1"/>
    <property type="molecule type" value="Genomic_DNA"/>
</dbReference>
<dbReference type="PANTHER" id="PTHR33164:SF43">
    <property type="entry name" value="HTH-TYPE TRANSCRIPTIONAL REPRESSOR YETL"/>
    <property type="match status" value="1"/>
</dbReference>
<dbReference type="Proteomes" id="UP000009071">
    <property type="component" value="Chromosome"/>
</dbReference>
<dbReference type="eggNOG" id="COG1846">
    <property type="taxonomic scope" value="Bacteria"/>
</dbReference>
<dbReference type="PANTHER" id="PTHR33164">
    <property type="entry name" value="TRANSCRIPTIONAL REGULATOR, MARR FAMILY"/>
    <property type="match status" value="1"/>
</dbReference>
<dbReference type="CDD" id="cd00090">
    <property type="entry name" value="HTH_ARSR"/>
    <property type="match status" value="1"/>
</dbReference>
<evidence type="ECO:0000256" key="1">
    <source>
        <dbReference type="ARBA" id="ARBA00023015"/>
    </source>
</evidence>
<evidence type="ECO:0000313" key="5">
    <source>
        <dbReference type="EMBL" id="BAH77422.1"/>
    </source>
</evidence>
<keyword evidence="3" id="KW-0804">Transcription</keyword>
<name>C4XNB9_SOLM1</name>
<dbReference type="SUPFAM" id="SSF46785">
    <property type="entry name" value="Winged helix' DNA-binding domain"/>
    <property type="match status" value="1"/>
</dbReference>
<dbReference type="GO" id="GO:0003677">
    <property type="term" value="F:DNA binding"/>
    <property type="evidence" value="ECO:0007669"/>
    <property type="project" value="UniProtKB-KW"/>
</dbReference>
<dbReference type="Pfam" id="PF12802">
    <property type="entry name" value="MarR_2"/>
    <property type="match status" value="1"/>
</dbReference>
<dbReference type="RefSeq" id="WP_015862562.1">
    <property type="nucleotide sequence ID" value="NC_012796.1"/>
</dbReference>
<protein>
    <submittedName>
        <fullName evidence="5">MarR family transcriptional regulator</fullName>
    </submittedName>
</protein>
<evidence type="ECO:0000313" key="6">
    <source>
        <dbReference type="Proteomes" id="UP000009071"/>
    </source>
</evidence>
<dbReference type="HOGENOM" id="CLU_1730506_0_0_7"/>
<dbReference type="AlphaFoldDB" id="C4XNB9"/>
<gene>
    <name evidence="5" type="ordered locus">DMR_39310</name>
</gene>
<dbReference type="OrthoDB" id="9799747at2"/>
<sequence length="158" mass="17402">MSQTTPPPAHLGHKGNEPHLLREIIRTHQMLVTGFSRKIGQPAARVALMRLLATASEPVGIMDLARNLGVNAAAVTRQIKELEAQGLVERCDDPQDGRRSWLRLSPQGMQLFMALHERSHALEKAFAAAVGPDNVRTAVEVLTQLRDFLDAFPNDKAL</sequence>
<dbReference type="SMART" id="SM00347">
    <property type="entry name" value="HTH_MARR"/>
    <property type="match status" value="1"/>
</dbReference>